<evidence type="ECO:0000256" key="1">
    <source>
        <dbReference type="SAM" id="MobiDB-lite"/>
    </source>
</evidence>
<feature type="region of interest" description="Disordered" evidence="1">
    <location>
        <begin position="1"/>
        <end position="86"/>
    </location>
</feature>
<gene>
    <name evidence="4" type="ORF">MPEAHAMD_4533</name>
</gene>
<name>A0AA37HEJ4_9HYPH</name>
<dbReference type="Pfam" id="PF13699">
    <property type="entry name" value="eCIS_core"/>
    <property type="match status" value="1"/>
</dbReference>
<feature type="compositionally biased region" description="Basic and acidic residues" evidence="1">
    <location>
        <begin position="16"/>
        <end position="36"/>
    </location>
</feature>
<dbReference type="Proteomes" id="UP001055286">
    <property type="component" value="Unassembled WGS sequence"/>
</dbReference>
<evidence type="ECO:0000313" key="4">
    <source>
        <dbReference type="EMBL" id="GJD64352.1"/>
    </source>
</evidence>
<dbReference type="EMBL" id="BPQJ01000024">
    <property type="protein sequence ID" value="GJD64352.1"/>
    <property type="molecule type" value="Genomic_DNA"/>
</dbReference>
<proteinExistence type="predicted"/>
<reference evidence="4" key="2">
    <citation type="submission" date="2021-08" db="EMBL/GenBank/DDBJ databases">
        <authorList>
            <person name="Tani A."/>
            <person name="Ola A."/>
            <person name="Ogura Y."/>
            <person name="Katsura K."/>
            <person name="Hayashi T."/>
        </authorList>
    </citation>
    <scope>NUCLEOTIDE SEQUENCE</scope>
    <source>
        <strain evidence="4">JCM 32048</strain>
    </source>
</reference>
<sequence>MRTPGHIRTVRPGRAPADRARTDGVGAERPKPHEPAGRPGNRALYYALRSALPAQAPSGNHSPEVAAPPPSRASQPLEAEARRSSRAVLDRARPATLGAIAPGPAAAEALGGGAPRTGAPMSAALRARLEPALGSSLAAARIHTGPRADTVARAHEARAVTVSSDIYFAEGQYDPDAPQGLALIAHEAAHVVQARRLPAGAPAPALASSWRDAAEEWAAEKKAQASEWYDREKWNVYRAMIAALRGAKGTGISKLRTLLTGVSADLRPAAEILVDVLDGILDMVIALLLAVIGMVVGFVEGIAGMISGLVTLAYKALAMAADLVLALAGRPDAFRKDVDGLVRALRALPGALKAAIDAWLEKWRKATPEEQVIMGGELLGQIEAFIATFSVSGAKAGGLRLTVPVPRLAALADGSVQLGVATAAVPTIAPRLAAEGAVIGSQALAMTAHGPTGSGGGGSSGGGGAPREPGPLAGMSDAEIEKALAEIEMKPAGDLISDLFVHEQRAEALDELRRIKGDPTLKGRPGKTPKGEAINPSPGYQSAHLAPQSLFIYRNGKLLHGYDPGKMVTRLLPTGKGHAHTLFDQFWQREFRAMSGTHTTVAEAEQVLVRAARESGAFSAAEAESMAALIRNDFRFQLDLKDTDVVRIPGK</sequence>
<accession>A0AA37HEJ4</accession>
<feature type="region of interest" description="Disordered" evidence="1">
    <location>
        <begin position="517"/>
        <end position="540"/>
    </location>
</feature>
<keyword evidence="2" id="KW-0472">Membrane</keyword>
<protein>
    <recommendedName>
        <fullName evidence="3">eCIS core domain-containing protein</fullName>
    </recommendedName>
</protein>
<keyword evidence="5" id="KW-1185">Reference proteome</keyword>
<feature type="transmembrane region" description="Helical" evidence="2">
    <location>
        <begin position="280"/>
        <end position="299"/>
    </location>
</feature>
<feature type="transmembrane region" description="Helical" evidence="2">
    <location>
        <begin position="305"/>
        <end position="328"/>
    </location>
</feature>
<keyword evidence="2" id="KW-0812">Transmembrane</keyword>
<comment type="caution">
    <text evidence="4">The sequence shown here is derived from an EMBL/GenBank/DDBJ whole genome shotgun (WGS) entry which is preliminary data.</text>
</comment>
<evidence type="ECO:0000256" key="2">
    <source>
        <dbReference type="SAM" id="Phobius"/>
    </source>
</evidence>
<evidence type="ECO:0000313" key="5">
    <source>
        <dbReference type="Proteomes" id="UP001055286"/>
    </source>
</evidence>
<feature type="region of interest" description="Disordered" evidence="1">
    <location>
        <begin position="449"/>
        <end position="474"/>
    </location>
</feature>
<feature type="compositionally biased region" description="Gly residues" evidence="1">
    <location>
        <begin position="452"/>
        <end position="465"/>
    </location>
</feature>
<keyword evidence="2" id="KW-1133">Transmembrane helix</keyword>
<reference evidence="4" key="1">
    <citation type="journal article" date="2016" name="Front. Microbiol.">
        <title>Genome Sequence of the Piezophilic, Mesophilic Sulfate-Reducing Bacterium Desulfovibrio indicus J2T.</title>
        <authorList>
            <person name="Cao J."/>
            <person name="Maignien L."/>
            <person name="Shao Z."/>
            <person name="Alain K."/>
            <person name="Jebbar M."/>
        </authorList>
    </citation>
    <scope>NUCLEOTIDE SEQUENCE</scope>
    <source>
        <strain evidence="4">JCM 32048</strain>
    </source>
</reference>
<dbReference type="AlphaFoldDB" id="A0AA37HEJ4"/>
<feature type="domain" description="eCIS core" evidence="3">
    <location>
        <begin position="120"/>
        <end position="196"/>
    </location>
</feature>
<dbReference type="InterPro" id="IPR025295">
    <property type="entry name" value="eCIS_core_dom"/>
</dbReference>
<organism evidence="4 5">
    <name type="scientific">Methylobacterium frigidaeris</name>
    <dbReference type="NCBI Taxonomy" id="2038277"/>
    <lineage>
        <taxon>Bacteria</taxon>
        <taxon>Pseudomonadati</taxon>
        <taxon>Pseudomonadota</taxon>
        <taxon>Alphaproteobacteria</taxon>
        <taxon>Hyphomicrobiales</taxon>
        <taxon>Methylobacteriaceae</taxon>
        <taxon>Methylobacterium</taxon>
    </lineage>
</organism>
<evidence type="ECO:0000259" key="3">
    <source>
        <dbReference type="Pfam" id="PF13699"/>
    </source>
</evidence>